<dbReference type="PANTHER" id="PTHR45617:SF181">
    <property type="entry name" value="LP04042P"/>
    <property type="match status" value="1"/>
</dbReference>
<dbReference type="SUPFAM" id="SSF52058">
    <property type="entry name" value="L domain-like"/>
    <property type="match status" value="1"/>
</dbReference>
<protein>
    <submittedName>
        <fullName evidence="1">Uncharacterized protein</fullName>
    </submittedName>
</protein>
<reference evidence="1" key="1">
    <citation type="submission" date="2022-03" db="EMBL/GenBank/DDBJ databases">
        <authorList>
            <person name="Martin C."/>
        </authorList>
    </citation>
    <scope>NUCLEOTIDE SEQUENCE</scope>
</reference>
<accession>A0A8J1TY81</accession>
<dbReference type="Proteomes" id="UP000749559">
    <property type="component" value="Unassembled WGS sequence"/>
</dbReference>
<sequence length="348" mass="39399">MMLYEILVVLVIVRGSHSVCMDEIKANYSHYETLSRISLRGCDLKEMPPELTLPEYNLPNMEELDLRDNNIRSITDGFFRRFASLKRINLSNNPGLILTEETFSGMEYKLTQLSLQKLGITSIGSIISKLSDLNYITVIDLSYNKITSLGPEDDTQIDGYSTINLAIDLTGNQISDISNDFIRRLTNENFAQVTLFLAGNKLKNLNFLNPPCDFRNLEIRLDAEITPYDPNPFFCDCNLYNITRFNAIKIDGGYCQGPEAYTGLQLGFWTPRDDLAYPEGGAHYFMKEARSQCDDITKEVSRYNCDCGTWVSYTADEEYSLKCSMGAINLPCWMYMLLGALAASVAFI</sequence>
<dbReference type="AlphaFoldDB" id="A0A8J1TY81"/>
<dbReference type="InterPro" id="IPR032675">
    <property type="entry name" value="LRR_dom_sf"/>
</dbReference>
<organism evidence="1 2">
    <name type="scientific">Owenia fusiformis</name>
    <name type="common">Polychaete worm</name>
    <dbReference type="NCBI Taxonomy" id="6347"/>
    <lineage>
        <taxon>Eukaryota</taxon>
        <taxon>Metazoa</taxon>
        <taxon>Spiralia</taxon>
        <taxon>Lophotrochozoa</taxon>
        <taxon>Annelida</taxon>
        <taxon>Polychaeta</taxon>
        <taxon>Sedentaria</taxon>
        <taxon>Canalipalpata</taxon>
        <taxon>Sabellida</taxon>
        <taxon>Oweniida</taxon>
        <taxon>Oweniidae</taxon>
        <taxon>Owenia</taxon>
    </lineage>
</organism>
<dbReference type="PANTHER" id="PTHR45617">
    <property type="entry name" value="LEUCINE RICH REPEAT FAMILY PROTEIN"/>
    <property type="match status" value="1"/>
</dbReference>
<dbReference type="InterPro" id="IPR001611">
    <property type="entry name" value="Leu-rich_rpt"/>
</dbReference>
<dbReference type="EMBL" id="CAIIXF020000010">
    <property type="protein sequence ID" value="CAH1796332.1"/>
    <property type="molecule type" value="Genomic_DNA"/>
</dbReference>
<name>A0A8J1TY81_OWEFU</name>
<comment type="caution">
    <text evidence="1">The sequence shown here is derived from an EMBL/GenBank/DDBJ whole genome shotgun (WGS) entry which is preliminary data.</text>
</comment>
<dbReference type="Pfam" id="PF13855">
    <property type="entry name" value="LRR_8"/>
    <property type="match status" value="1"/>
</dbReference>
<evidence type="ECO:0000313" key="1">
    <source>
        <dbReference type="EMBL" id="CAH1796332.1"/>
    </source>
</evidence>
<dbReference type="InterPro" id="IPR003591">
    <property type="entry name" value="Leu-rich_rpt_typical-subtyp"/>
</dbReference>
<dbReference type="OrthoDB" id="8400687at2759"/>
<dbReference type="PROSITE" id="PS51450">
    <property type="entry name" value="LRR"/>
    <property type="match status" value="1"/>
</dbReference>
<dbReference type="Gene3D" id="3.80.10.10">
    <property type="entry name" value="Ribonuclease Inhibitor"/>
    <property type="match status" value="2"/>
</dbReference>
<proteinExistence type="predicted"/>
<gene>
    <name evidence="1" type="ORF">OFUS_LOCUS20755</name>
</gene>
<keyword evidence="2" id="KW-1185">Reference proteome</keyword>
<dbReference type="SMART" id="SM00369">
    <property type="entry name" value="LRR_TYP"/>
    <property type="match status" value="2"/>
</dbReference>
<evidence type="ECO:0000313" key="2">
    <source>
        <dbReference type="Proteomes" id="UP000749559"/>
    </source>
</evidence>